<evidence type="ECO:0000256" key="5">
    <source>
        <dbReference type="ARBA" id="ARBA00022481"/>
    </source>
</evidence>
<evidence type="ECO:0000256" key="6">
    <source>
        <dbReference type="ARBA" id="ARBA00022990"/>
    </source>
</evidence>
<evidence type="ECO:0000313" key="14">
    <source>
        <dbReference type="Proteomes" id="UP000525078"/>
    </source>
</evidence>
<keyword evidence="6" id="KW-0007">Acetylation</keyword>
<dbReference type="CDD" id="cd22912">
    <property type="entry name" value="HFD_H4"/>
    <property type="match status" value="1"/>
</dbReference>
<evidence type="ECO:0000259" key="12">
    <source>
        <dbReference type="SMART" id="SM00803"/>
    </source>
</evidence>
<accession>A0A7J6EHV7</accession>
<dbReference type="GO" id="GO:0030527">
    <property type="term" value="F:structural constituent of chromatin"/>
    <property type="evidence" value="ECO:0007669"/>
    <property type="project" value="InterPro"/>
</dbReference>
<feature type="compositionally biased region" description="Basic and acidic residues" evidence="11">
    <location>
        <begin position="332"/>
        <end position="348"/>
    </location>
</feature>
<dbReference type="InterPro" id="IPR009072">
    <property type="entry name" value="Histone-fold"/>
</dbReference>
<dbReference type="SUPFAM" id="SSF52540">
    <property type="entry name" value="P-loop containing nucleoside triphosphate hydrolases"/>
    <property type="match status" value="1"/>
</dbReference>
<dbReference type="FunFam" id="1.10.20.10:FF:000007">
    <property type="entry name" value="Histone H4"/>
    <property type="match status" value="1"/>
</dbReference>
<proteinExistence type="inferred from homology"/>
<dbReference type="AlphaFoldDB" id="A0A7J6EHV7"/>
<evidence type="ECO:0000256" key="1">
    <source>
        <dbReference type="ARBA" id="ARBA00004123"/>
    </source>
</evidence>
<protein>
    <recommendedName>
        <fullName evidence="10">Histone H4</fullName>
    </recommendedName>
</protein>
<evidence type="ECO:0000256" key="3">
    <source>
        <dbReference type="ARBA" id="ARBA00006564"/>
    </source>
</evidence>
<organism evidence="13 14">
    <name type="scientific">Cannabis sativa</name>
    <name type="common">Hemp</name>
    <name type="synonym">Marijuana</name>
    <dbReference type="NCBI Taxonomy" id="3483"/>
    <lineage>
        <taxon>Eukaryota</taxon>
        <taxon>Viridiplantae</taxon>
        <taxon>Streptophyta</taxon>
        <taxon>Embryophyta</taxon>
        <taxon>Tracheophyta</taxon>
        <taxon>Spermatophyta</taxon>
        <taxon>Magnoliopsida</taxon>
        <taxon>eudicotyledons</taxon>
        <taxon>Gunneridae</taxon>
        <taxon>Pentapetalae</taxon>
        <taxon>rosids</taxon>
        <taxon>fabids</taxon>
        <taxon>Rosales</taxon>
        <taxon>Cannabaceae</taxon>
        <taxon>Cannabis</taxon>
    </lineage>
</organism>
<dbReference type="PRINTS" id="PR00623">
    <property type="entry name" value="HISTONEH4"/>
</dbReference>
<dbReference type="InterPro" id="IPR041677">
    <property type="entry name" value="DNA2/NAM7_AAA_11"/>
</dbReference>
<dbReference type="GO" id="GO:0004386">
    <property type="term" value="F:helicase activity"/>
    <property type="evidence" value="ECO:0007669"/>
    <property type="project" value="InterPro"/>
</dbReference>
<dbReference type="GO" id="GO:0046982">
    <property type="term" value="F:protein heterodimerization activity"/>
    <property type="evidence" value="ECO:0007669"/>
    <property type="project" value="InterPro"/>
</dbReference>
<dbReference type="Proteomes" id="UP000525078">
    <property type="component" value="Unassembled WGS sequence"/>
</dbReference>
<dbReference type="GO" id="GO:0005634">
    <property type="term" value="C:nucleus"/>
    <property type="evidence" value="ECO:0007669"/>
    <property type="project" value="UniProtKB-SubCell"/>
</dbReference>
<keyword evidence="9 10" id="KW-0544">Nucleosome core</keyword>
<dbReference type="InterPro" id="IPR041679">
    <property type="entry name" value="DNA2/NAM7-like_C"/>
</dbReference>
<feature type="domain" description="TATA box binding protein associated factor (TAF) histone-like fold" evidence="12">
    <location>
        <begin position="24"/>
        <end position="89"/>
    </location>
</feature>
<keyword evidence="5" id="KW-0488">Methylation</keyword>
<dbReference type="GO" id="GO:0000786">
    <property type="term" value="C:nucleosome"/>
    <property type="evidence" value="ECO:0007669"/>
    <property type="project" value="UniProtKB-KW"/>
</dbReference>
<name>A0A7J6EHV7_CANSA</name>
<keyword evidence="4 10" id="KW-0158">Chromosome</keyword>
<evidence type="ECO:0000256" key="9">
    <source>
        <dbReference type="ARBA" id="ARBA00023269"/>
    </source>
</evidence>
<evidence type="ECO:0000256" key="4">
    <source>
        <dbReference type="ARBA" id="ARBA00022454"/>
    </source>
</evidence>
<gene>
    <name evidence="13" type="ORF">F8388_008503</name>
</gene>
<dbReference type="GO" id="GO:0003677">
    <property type="term" value="F:DNA binding"/>
    <property type="evidence" value="ECO:0007669"/>
    <property type="project" value="UniProtKB-KW"/>
</dbReference>
<dbReference type="Pfam" id="PF13087">
    <property type="entry name" value="AAA_12"/>
    <property type="match status" value="1"/>
</dbReference>
<reference evidence="13 14" key="1">
    <citation type="journal article" date="2020" name="bioRxiv">
        <title>Sequence and annotation of 42 cannabis genomes reveals extensive copy number variation in cannabinoid synthesis and pathogen resistance genes.</title>
        <authorList>
            <person name="Mckernan K.J."/>
            <person name="Helbert Y."/>
            <person name="Kane L.T."/>
            <person name="Ebling H."/>
            <person name="Zhang L."/>
            <person name="Liu B."/>
            <person name="Eaton Z."/>
            <person name="Mclaughlin S."/>
            <person name="Kingan S."/>
            <person name="Baybayan P."/>
            <person name="Concepcion G."/>
            <person name="Jordan M."/>
            <person name="Riva A."/>
            <person name="Barbazuk W."/>
            <person name="Harkins T."/>
        </authorList>
    </citation>
    <scope>NUCLEOTIDE SEQUENCE [LARGE SCALE GENOMIC DNA]</scope>
    <source>
        <strain evidence="14">cv. Jamaican Lion 4</strain>
        <tissue evidence="13">Leaf</tissue>
    </source>
</reference>
<feature type="region of interest" description="Disordered" evidence="11">
    <location>
        <begin position="326"/>
        <end position="348"/>
    </location>
</feature>
<comment type="subunit">
    <text evidence="10">The nucleosome is a histone octamer containing two molecules each of H2A, H2B, H3 and H4 assembled in one H3-H4 heterotetramer and two H2A-H2B heterodimers. The octamer wraps approximately 147 bp of DNA.</text>
</comment>
<dbReference type="Gene3D" id="3.40.50.300">
    <property type="entry name" value="P-loop containing nucleotide triphosphate hydrolases"/>
    <property type="match status" value="2"/>
</dbReference>
<keyword evidence="7 10" id="KW-0238">DNA-binding</keyword>
<dbReference type="PANTHER" id="PTHR10887">
    <property type="entry name" value="DNA2/NAM7 HELICASE FAMILY"/>
    <property type="match status" value="1"/>
</dbReference>
<evidence type="ECO:0000256" key="11">
    <source>
        <dbReference type="SAM" id="MobiDB-lite"/>
    </source>
</evidence>
<evidence type="ECO:0000256" key="10">
    <source>
        <dbReference type="RuleBase" id="RU000528"/>
    </source>
</evidence>
<evidence type="ECO:0000256" key="2">
    <source>
        <dbReference type="ARBA" id="ARBA00004286"/>
    </source>
</evidence>
<evidence type="ECO:0000256" key="7">
    <source>
        <dbReference type="ARBA" id="ARBA00023125"/>
    </source>
</evidence>
<dbReference type="InterPro" id="IPR045055">
    <property type="entry name" value="DNA2/NAM7-like"/>
</dbReference>
<feature type="non-terminal residue" evidence="13">
    <location>
        <position position="1"/>
    </location>
</feature>
<dbReference type="InterPro" id="IPR035425">
    <property type="entry name" value="CENP-T/H4_C"/>
</dbReference>
<dbReference type="InterPro" id="IPR004823">
    <property type="entry name" value="TAF_TATA-bd_Histone-like_dom"/>
</dbReference>
<evidence type="ECO:0000313" key="13">
    <source>
        <dbReference type="EMBL" id="KAF4357995.1"/>
    </source>
</evidence>
<dbReference type="SUPFAM" id="SSF47113">
    <property type="entry name" value="Histone-fold"/>
    <property type="match status" value="1"/>
</dbReference>
<comment type="caution">
    <text evidence="13">The sequence shown here is derived from an EMBL/GenBank/DDBJ whole genome shotgun (WGS) entry which is preliminary data.</text>
</comment>
<dbReference type="SMART" id="SM00417">
    <property type="entry name" value="H4"/>
    <property type="match status" value="1"/>
</dbReference>
<dbReference type="InterPro" id="IPR027417">
    <property type="entry name" value="P-loop_NTPase"/>
</dbReference>
<dbReference type="Gene3D" id="1.10.20.10">
    <property type="entry name" value="Histone, subunit A"/>
    <property type="match status" value="1"/>
</dbReference>
<dbReference type="Pfam" id="PF13086">
    <property type="entry name" value="AAA_11"/>
    <property type="match status" value="1"/>
</dbReference>
<dbReference type="Pfam" id="PF15511">
    <property type="entry name" value="CENP-T_C"/>
    <property type="match status" value="1"/>
</dbReference>
<dbReference type="SMART" id="SM00803">
    <property type="entry name" value="TAF"/>
    <property type="match status" value="1"/>
</dbReference>
<dbReference type="InterPro" id="IPR001951">
    <property type="entry name" value="Histone_H4"/>
</dbReference>
<comment type="similarity">
    <text evidence="3 10">Belongs to the histone H4 family.</text>
</comment>
<evidence type="ECO:0000256" key="8">
    <source>
        <dbReference type="ARBA" id="ARBA00023242"/>
    </source>
</evidence>
<comment type="subcellular location">
    <subcellularLocation>
        <location evidence="2">Chromosome</location>
    </subcellularLocation>
    <subcellularLocation>
        <location evidence="1">Nucleus</location>
    </subcellularLocation>
</comment>
<comment type="function">
    <text evidence="10">Core component of nucleosome. Nucleosomes wrap and compact DNA into chromatin, limiting DNA accessibility to the cellular machineries which require DNA as a template. Histones thereby play a central role in transcription regulation, DNA repair, DNA replication and chromosomal stability. DNA accessibility is regulated via a complex set of post-translational modifications of histones, also called histone code, and nucleosome remodeling.</text>
</comment>
<dbReference type="PANTHER" id="PTHR10887:SF522">
    <property type="entry name" value="P-LOOP CONTAINING NUCLEOSIDE TRIPHOSPHATE HYDROLASES SUPERFAMILY PROTEIN"/>
    <property type="match status" value="1"/>
</dbReference>
<dbReference type="EMBL" id="JAATIP010000229">
    <property type="protein sequence ID" value="KAF4357995.1"/>
    <property type="molecule type" value="Genomic_DNA"/>
</dbReference>
<keyword evidence="8 10" id="KW-0539">Nucleus</keyword>
<sequence length="362" mass="41000">GKGGKGLGKGGPKRHRKVLRDNIQGITKPAIRRLARRGGVKRISSLIYEETRGVLKIFLENVIRDAVTYTEHARRKTVTTMDVVYALKRQGRTLYIFGGKFHTKTFRQSCNFIAHTSLLRLLTFLLRFATIQSYDTREIQDFCLANACLIFCTVSSSAKLHKTEMVPFEVLIIDEAAQLKECESTIPLQLLGTRHAILIGNERQLPAMVKSQVSAKANFGRSLFERLALLGHKKHLLNVQHRMHLLISSFPNKQFYNNEIFDGQNVKERSYSQCFLQGKMYGSFSFINVPYEKETVDNKHSSKNKIEAFVVSEIVAKLYEGKAVGPDANNSKSKEIEGTKPGEQEGNKDFVGKLMQTGLWRI</sequence>